<accession>A0ABP6QM85</accession>
<dbReference type="EMBL" id="BAAAUV010000047">
    <property type="protein sequence ID" value="GAA3241839.1"/>
    <property type="molecule type" value="Genomic_DNA"/>
</dbReference>
<dbReference type="Proteomes" id="UP001501237">
    <property type="component" value="Unassembled WGS sequence"/>
</dbReference>
<evidence type="ECO:0000313" key="2">
    <source>
        <dbReference type="EMBL" id="GAA3241839.1"/>
    </source>
</evidence>
<dbReference type="Pfam" id="PF22302">
    <property type="entry name" value="DUF6968"/>
    <property type="match status" value="1"/>
</dbReference>
<proteinExistence type="predicted"/>
<evidence type="ECO:0000313" key="3">
    <source>
        <dbReference type="Proteomes" id="UP001501237"/>
    </source>
</evidence>
<dbReference type="RefSeq" id="WP_344839500.1">
    <property type="nucleotide sequence ID" value="NZ_BAAAUV010000047.1"/>
</dbReference>
<feature type="domain" description="DUF6968" evidence="1">
    <location>
        <begin position="5"/>
        <end position="103"/>
    </location>
</feature>
<evidence type="ECO:0000259" key="1">
    <source>
        <dbReference type="Pfam" id="PF22302"/>
    </source>
</evidence>
<dbReference type="InterPro" id="IPR054241">
    <property type="entry name" value="DUF6968"/>
</dbReference>
<comment type="caution">
    <text evidence="2">The sequence shown here is derived from an EMBL/GenBank/DDBJ whole genome shotgun (WGS) entry which is preliminary data.</text>
</comment>
<protein>
    <recommendedName>
        <fullName evidence="1">DUF6968 domain-containing protein</fullName>
    </recommendedName>
</protein>
<reference evidence="3" key="1">
    <citation type="journal article" date="2019" name="Int. J. Syst. Evol. Microbiol.">
        <title>The Global Catalogue of Microorganisms (GCM) 10K type strain sequencing project: providing services to taxonomists for standard genome sequencing and annotation.</title>
        <authorList>
            <consortium name="The Broad Institute Genomics Platform"/>
            <consortium name="The Broad Institute Genome Sequencing Center for Infectious Disease"/>
            <person name="Wu L."/>
            <person name="Ma J."/>
        </authorList>
    </citation>
    <scope>NUCLEOTIDE SEQUENCE [LARGE SCALE GENOMIC DNA]</scope>
    <source>
        <strain evidence="3">JCM 9377</strain>
    </source>
</reference>
<name>A0ABP6QM85_9ACTN</name>
<sequence length="184" mass="20172">MNVIARRVLQLHDDAGRFVRDVVISIGQPYLDTEGLNPLESDAPWACPYRIEGLGDWDGDYRIVGEDAVQALQLVHGVIWGVLEGSEQASSLRLWGEPDLGFPSPFKRVRVRHEPASDSAYIGLGGVFDQDGEAVDQLEVDDRDGELAVILDFAHSGELVGLELFNAGTRLPEGLRRPAVSQEP</sequence>
<gene>
    <name evidence="2" type="ORF">GCM10010468_79240</name>
</gene>
<keyword evidence="3" id="KW-1185">Reference proteome</keyword>
<organism evidence="2 3">
    <name type="scientific">Actinocorallia longicatena</name>
    <dbReference type="NCBI Taxonomy" id="111803"/>
    <lineage>
        <taxon>Bacteria</taxon>
        <taxon>Bacillati</taxon>
        <taxon>Actinomycetota</taxon>
        <taxon>Actinomycetes</taxon>
        <taxon>Streptosporangiales</taxon>
        <taxon>Thermomonosporaceae</taxon>
        <taxon>Actinocorallia</taxon>
    </lineage>
</organism>